<comment type="subunit">
    <text evidence="8">Component of the Mediator complex.</text>
</comment>
<evidence type="ECO:0000256" key="2">
    <source>
        <dbReference type="ARBA" id="ARBA00007526"/>
    </source>
</evidence>
<evidence type="ECO:0000256" key="4">
    <source>
        <dbReference type="ARBA" id="ARBA00023015"/>
    </source>
</evidence>
<feature type="non-terminal residue" evidence="10">
    <location>
        <position position="181"/>
    </location>
</feature>
<dbReference type="Proteomes" id="UP001151582">
    <property type="component" value="Unassembled WGS sequence"/>
</dbReference>
<evidence type="ECO:0000256" key="7">
    <source>
        <dbReference type="ARBA" id="ARBA00031259"/>
    </source>
</evidence>
<dbReference type="Pfam" id="PF04934">
    <property type="entry name" value="Med6"/>
    <property type="match status" value="1"/>
</dbReference>
<dbReference type="GO" id="GO:0016592">
    <property type="term" value="C:mediator complex"/>
    <property type="evidence" value="ECO:0007669"/>
    <property type="project" value="InterPro"/>
</dbReference>
<dbReference type="GO" id="GO:0003712">
    <property type="term" value="F:transcription coregulator activity"/>
    <property type="evidence" value="ECO:0007669"/>
    <property type="project" value="InterPro"/>
</dbReference>
<organism evidence="10 11">
    <name type="scientific">Dimargaris verticillata</name>
    <dbReference type="NCBI Taxonomy" id="2761393"/>
    <lineage>
        <taxon>Eukaryota</taxon>
        <taxon>Fungi</taxon>
        <taxon>Fungi incertae sedis</taxon>
        <taxon>Zoopagomycota</taxon>
        <taxon>Kickxellomycotina</taxon>
        <taxon>Dimargaritomycetes</taxon>
        <taxon>Dimargaritales</taxon>
        <taxon>Dimargaritaceae</taxon>
        <taxon>Dimargaris</taxon>
    </lineage>
</organism>
<dbReference type="Gene3D" id="3.10.450.580">
    <property type="entry name" value="Mediator complex, subunit Med6"/>
    <property type="match status" value="1"/>
</dbReference>
<dbReference type="InterPro" id="IPR007018">
    <property type="entry name" value="Mediator_Med6"/>
</dbReference>
<keyword evidence="4 8" id="KW-0805">Transcription regulation</keyword>
<proteinExistence type="inferred from homology"/>
<comment type="caution">
    <text evidence="10">The sequence shown here is derived from an EMBL/GenBank/DDBJ whole genome shotgun (WGS) entry which is preliminary data.</text>
</comment>
<evidence type="ECO:0000256" key="6">
    <source>
        <dbReference type="ARBA" id="ARBA00023242"/>
    </source>
</evidence>
<keyword evidence="5 8" id="KW-0804">Transcription</keyword>
<evidence type="ECO:0000256" key="3">
    <source>
        <dbReference type="ARBA" id="ARBA00020634"/>
    </source>
</evidence>
<reference evidence="10" key="1">
    <citation type="submission" date="2022-07" db="EMBL/GenBank/DDBJ databases">
        <title>Phylogenomic reconstructions and comparative analyses of Kickxellomycotina fungi.</title>
        <authorList>
            <person name="Reynolds N.K."/>
            <person name="Stajich J.E."/>
            <person name="Barry K."/>
            <person name="Grigoriev I.V."/>
            <person name="Crous P."/>
            <person name="Smith M.E."/>
        </authorList>
    </citation>
    <scope>NUCLEOTIDE SEQUENCE</scope>
    <source>
        <strain evidence="10">RSA 567</strain>
    </source>
</reference>
<dbReference type="AlphaFoldDB" id="A0A9W8B6K7"/>
<evidence type="ECO:0000256" key="1">
    <source>
        <dbReference type="ARBA" id="ARBA00004123"/>
    </source>
</evidence>
<sequence>MTDNAPTASNLTGIEWRFTEWLTANGGLRPDNIMEYFSLSPFWDPTSNNAVLKMQTQFNELQTAQLDLKKMTGIEFAVVHEKWPTLFIIRKQRRRSPSEVVPLATFYIINGNIYQSPDLHSVVSSRLVTFQETSKYVEFHPSEGYSWMDSQAAATTKAKPQDEEDSESESDVPPAAAYASR</sequence>
<dbReference type="InterPro" id="IPR038566">
    <property type="entry name" value="Mediator_Med6_sf"/>
</dbReference>
<comment type="similarity">
    <text evidence="2 8">Belongs to the Mediator complex subunit 6 family.</text>
</comment>
<dbReference type="OrthoDB" id="344220at2759"/>
<feature type="region of interest" description="Disordered" evidence="9">
    <location>
        <begin position="150"/>
        <end position="181"/>
    </location>
</feature>
<evidence type="ECO:0000313" key="11">
    <source>
        <dbReference type="Proteomes" id="UP001151582"/>
    </source>
</evidence>
<keyword evidence="6 8" id="KW-0539">Nucleus</keyword>
<dbReference type="EMBL" id="JANBQB010000025">
    <property type="protein sequence ID" value="KAJ1984267.1"/>
    <property type="molecule type" value="Genomic_DNA"/>
</dbReference>
<keyword evidence="11" id="KW-1185">Reference proteome</keyword>
<accession>A0A9W8B6K7</accession>
<comment type="function">
    <text evidence="8">Component of the Mediator complex, a coactivator involved in the regulated transcription of nearly all RNA polymerase II-dependent genes. Mediator functions as a bridge to convey information from gene-specific regulatory proteins to the basal RNA polymerase II transcription machinery. Mediator is recruited to promoters by direct interactions with regulatory proteins and serves as a scaffold for the assembly of a functional preinitiation complex with RNA polymerase II and the general transcription factors.</text>
</comment>
<dbReference type="PANTHER" id="PTHR13104">
    <property type="entry name" value="MED-6-RELATED"/>
    <property type="match status" value="1"/>
</dbReference>
<protein>
    <recommendedName>
        <fullName evidence="3 8">Mediator of RNA polymerase II transcription subunit 6</fullName>
    </recommendedName>
    <alternativeName>
        <fullName evidence="7 8">Mediator complex subunit 6</fullName>
    </alternativeName>
</protein>
<gene>
    <name evidence="8 10" type="primary">MED6</name>
    <name evidence="10" type="ORF">H4R34_000779</name>
</gene>
<evidence type="ECO:0000313" key="10">
    <source>
        <dbReference type="EMBL" id="KAJ1984267.1"/>
    </source>
</evidence>
<evidence type="ECO:0000256" key="8">
    <source>
        <dbReference type="RuleBase" id="RU364143"/>
    </source>
</evidence>
<name>A0A9W8B6K7_9FUNG</name>
<evidence type="ECO:0000256" key="5">
    <source>
        <dbReference type="ARBA" id="ARBA00023163"/>
    </source>
</evidence>
<keyword evidence="8" id="KW-0010">Activator</keyword>
<evidence type="ECO:0000256" key="9">
    <source>
        <dbReference type="SAM" id="MobiDB-lite"/>
    </source>
</evidence>
<dbReference type="GO" id="GO:0006357">
    <property type="term" value="P:regulation of transcription by RNA polymerase II"/>
    <property type="evidence" value="ECO:0007669"/>
    <property type="project" value="InterPro"/>
</dbReference>
<comment type="subcellular location">
    <subcellularLocation>
        <location evidence="1 8">Nucleus</location>
    </subcellularLocation>
</comment>